<comment type="caution">
    <text evidence="1">The sequence shown here is derived from an EMBL/GenBank/DDBJ whole genome shotgun (WGS) entry which is preliminary data.</text>
</comment>
<name>A0A7K1U0W8_9BACT</name>
<dbReference type="Proteomes" id="UP000461730">
    <property type="component" value="Unassembled WGS sequence"/>
</dbReference>
<sequence>MKRNILLLSALFCTALIIMYILVKGAEPDRIFTGFNRDYSHYTLQPIDTVQFPGRVSVMRVLPQEIYGYVYSKNTVYHYSPLTGKIDTFFEAPDMITRIEVDTATHIFYMADKTGKKMYRYQPSRKMLDSAGAEGQTLLISDYDDKKQQAVLKLSGSGKELHRFPHFEDGGLSADGFFARKGGYHFYIPFYNSNILRYDETSGQITTLTTIDKTPATNIAVPTGKIYMLSSKAIIANSTAAVDEKNLYVLSYVLSADAVADGYRGPAVDVYDNMSGAYKGSFRLPGFRNRPVLQLGKWNDTLVAAYDYSILLFKLNEL</sequence>
<protein>
    <submittedName>
        <fullName evidence="1">Uncharacterized protein</fullName>
    </submittedName>
</protein>
<proteinExistence type="predicted"/>
<evidence type="ECO:0000313" key="1">
    <source>
        <dbReference type="EMBL" id="MVT08009.1"/>
    </source>
</evidence>
<reference evidence="1 2" key="1">
    <citation type="submission" date="2019-12" db="EMBL/GenBank/DDBJ databases">
        <title>Chitinophaga sp. strain ysch24 (GDMCC 1.1355), whole genome shotgun sequence.</title>
        <authorList>
            <person name="Zhang X."/>
        </authorList>
    </citation>
    <scope>NUCLEOTIDE SEQUENCE [LARGE SCALE GENOMIC DNA]</scope>
    <source>
        <strain evidence="2">ysch24</strain>
    </source>
</reference>
<organism evidence="1 2">
    <name type="scientific">Chitinophaga tropicalis</name>
    <dbReference type="NCBI Taxonomy" id="2683588"/>
    <lineage>
        <taxon>Bacteria</taxon>
        <taxon>Pseudomonadati</taxon>
        <taxon>Bacteroidota</taxon>
        <taxon>Chitinophagia</taxon>
        <taxon>Chitinophagales</taxon>
        <taxon>Chitinophagaceae</taxon>
        <taxon>Chitinophaga</taxon>
    </lineage>
</organism>
<gene>
    <name evidence="1" type="ORF">GO493_07025</name>
</gene>
<dbReference type="AlphaFoldDB" id="A0A7K1U0W8"/>
<keyword evidence="2" id="KW-1185">Reference proteome</keyword>
<evidence type="ECO:0000313" key="2">
    <source>
        <dbReference type="Proteomes" id="UP000461730"/>
    </source>
</evidence>
<accession>A0A7K1U0W8</accession>
<dbReference type="SUPFAM" id="SSF63825">
    <property type="entry name" value="YWTD domain"/>
    <property type="match status" value="1"/>
</dbReference>
<dbReference type="EMBL" id="WRXN01000002">
    <property type="protein sequence ID" value="MVT08009.1"/>
    <property type="molecule type" value="Genomic_DNA"/>
</dbReference>
<dbReference type="RefSeq" id="WP_157305429.1">
    <property type="nucleotide sequence ID" value="NZ_WRXN01000002.1"/>
</dbReference>